<evidence type="ECO:0000313" key="2">
    <source>
        <dbReference type="EMBL" id="RDI52637.1"/>
    </source>
</evidence>
<reference evidence="2 3" key="1">
    <citation type="submission" date="2018-07" db="EMBL/GenBank/DDBJ databases">
        <title>Genomic Encyclopedia of Type Strains, Phase IV (KMG-IV): sequencing the most valuable type-strain genomes for metagenomic binning, comparative biology and taxonomic classification.</title>
        <authorList>
            <person name="Goeker M."/>
        </authorList>
    </citation>
    <scope>NUCLEOTIDE SEQUENCE [LARGE SCALE GENOMIC DNA]</scope>
    <source>
        <strain evidence="2 3">DSM 44952</strain>
    </source>
</reference>
<organism evidence="2 3">
    <name type="scientific">Nocardia mexicana</name>
    <dbReference type="NCBI Taxonomy" id="279262"/>
    <lineage>
        <taxon>Bacteria</taxon>
        <taxon>Bacillati</taxon>
        <taxon>Actinomycetota</taxon>
        <taxon>Actinomycetes</taxon>
        <taxon>Mycobacteriales</taxon>
        <taxon>Nocardiaceae</taxon>
        <taxon>Nocardia</taxon>
    </lineage>
</organism>
<keyword evidence="3" id="KW-1185">Reference proteome</keyword>
<gene>
    <name evidence="2" type="ORF">DFR68_10321</name>
</gene>
<comment type="caution">
    <text evidence="2">The sequence shown here is derived from an EMBL/GenBank/DDBJ whole genome shotgun (WGS) entry which is preliminary data.</text>
</comment>
<accession>A0A370H7H5</accession>
<proteinExistence type="predicted"/>
<feature type="region of interest" description="Disordered" evidence="1">
    <location>
        <begin position="1"/>
        <end position="29"/>
    </location>
</feature>
<dbReference type="Proteomes" id="UP000255355">
    <property type="component" value="Unassembled WGS sequence"/>
</dbReference>
<feature type="compositionally biased region" description="Basic residues" evidence="1">
    <location>
        <begin position="12"/>
        <end position="21"/>
    </location>
</feature>
<dbReference type="STRING" id="1210089.GCA_001613165_03480"/>
<evidence type="ECO:0000313" key="3">
    <source>
        <dbReference type="Proteomes" id="UP000255355"/>
    </source>
</evidence>
<name>A0A370H7H5_9NOCA</name>
<sequence length="298" mass="31716">MADSGHMSPVSRGRKGKNKKQQVREAESVASPELGALDLDAVDVGIDRSGFEGMIDDIEATIARLADVDDPVDGEYLAASLLAATYGTPEYDEPFASMFIEEALRQAGPGGVAFLQCIAALTPEPSRTAALEAADRLAATGVEAPAWVAELARPVTAGEYLRWTTADGQGSVLYGSFERAGRADGVLLFIDDEDCGAANDLAPFIGEGLAEARRLTDERESSSGEPIAADEFRWQVEAALAARALHERAALELGIEPEEPEDEDDVPHEVTDVVLRARLRTLPMSAKPLPVHVHPGVS</sequence>
<dbReference type="AlphaFoldDB" id="A0A370H7H5"/>
<evidence type="ECO:0000256" key="1">
    <source>
        <dbReference type="SAM" id="MobiDB-lite"/>
    </source>
</evidence>
<protein>
    <submittedName>
        <fullName evidence="2">Uncharacterized protein</fullName>
    </submittedName>
</protein>
<dbReference type="EMBL" id="QQAZ01000003">
    <property type="protein sequence ID" value="RDI52637.1"/>
    <property type="molecule type" value="Genomic_DNA"/>
</dbReference>